<dbReference type="PANTHER" id="PTHR30373:SF2">
    <property type="entry name" value="UPF0603 PROTEIN YGCG"/>
    <property type="match status" value="1"/>
</dbReference>
<feature type="transmembrane region" description="Helical" evidence="1">
    <location>
        <begin position="192"/>
        <end position="208"/>
    </location>
</feature>
<dbReference type="Proteomes" id="UP000739411">
    <property type="component" value="Unassembled WGS sequence"/>
</dbReference>
<evidence type="ECO:0000313" key="5">
    <source>
        <dbReference type="Proteomes" id="UP000739411"/>
    </source>
</evidence>
<dbReference type="Gene3D" id="3.10.310.50">
    <property type="match status" value="1"/>
</dbReference>
<accession>A0A935JXE3</accession>
<keyword evidence="1" id="KW-0812">Transmembrane</keyword>
<evidence type="ECO:0000259" key="3">
    <source>
        <dbReference type="Pfam" id="PF04536"/>
    </source>
</evidence>
<dbReference type="Pfam" id="PF04536">
    <property type="entry name" value="TPM_phosphatase"/>
    <property type="match status" value="1"/>
</dbReference>
<sequence length="291" mass="29286">MSLLAARLARLLLCLFSLFAGAAPGADSSGLVAIPSLTARVTDLTATLSGDQKAVLEQQLADLEARKGAQLVVLILPTTQPEAIEQFSIRLFDAWKVGRKGVDDGVMLIVAKDDRRLRIEVGYGLEGALNDATAKRIISETITPFFKNGDFPGGINAGVTAIAKIIDGEQLPEPSGVAWSGAKMNITDMPEGLLIGVLVAVVLGGTVLRHLLGNLVGCGLVGCLTGGLGWLFVGGMAGIIGGALLGIFLAIFGLDIVLSGIFSGGGRGGSGGGGFSGGGGSGGGGGASGSW</sequence>
<reference evidence="4 5" key="1">
    <citation type="submission" date="2020-10" db="EMBL/GenBank/DDBJ databases">
        <title>Connecting structure to function with the recovery of over 1000 high-quality activated sludge metagenome-assembled genomes encoding full-length rRNA genes using long-read sequencing.</title>
        <authorList>
            <person name="Singleton C.M."/>
            <person name="Petriglieri F."/>
            <person name="Kristensen J.M."/>
            <person name="Kirkegaard R.H."/>
            <person name="Michaelsen T.Y."/>
            <person name="Andersen M.H."/>
            <person name="Karst S.M."/>
            <person name="Dueholm M.S."/>
            <person name="Nielsen P.H."/>
            <person name="Albertsen M."/>
        </authorList>
    </citation>
    <scope>NUCLEOTIDE SEQUENCE [LARGE SCALE GENOMIC DNA]</scope>
    <source>
        <strain evidence="4">EsbW_18-Q3-R4-48_BATAC.463</strain>
    </source>
</reference>
<feature type="domain" description="TPM" evidence="3">
    <location>
        <begin position="41"/>
        <end position="164"/>
    </location>
</feature>
<protein>
    <submittedName>
        <fullName evidence="4">YgcG family protein</fullName>
    </submittedName>
</protein>
<evidence type="ECO:0000256" key="1">
    <source>
        <dbReference type="SAM" id="Phobius"/>
    </source>
</evidence>
<keyword evidence="1" id="KW-1133">Transmembrane helix</keyword>
<feature type="transmembrane region" description="Helical" evidence="1">
    <location>
        <begin position="239"/>
        <end position="258"/>
    </location>
</feature>
<proteinExistence type="predicted"/>
<gene>
    <name evidence="4" type="ORF">IPJ38_03365</name>
</gene>
<dbReference type="AlphaFoldDB" id="A0A935JXE3"/>
<dbReference type="EMBL" id="JADJMS010000007">
    <property type="protein sequence ID" value="MBK7414294.1"/>
    <property type="molecule type" value="Genomic_DNA"/>
</dbReference>
<comment type="caution">
    <text evidence="4">The sequence shown here is derived from an EMBL/GenBank/DDBJ whole genome shotgun (WGS) entry which is preliminary data.</text>
</comment>
<evidence type="ECO:0000256" key="2">
    <source>
        <dbReference type="SAM" id="SignalP"/>
    </source>
</evidence>
<name>A0A935JXE3_9RHOO</name>
<dbReference type="PANTHER" id="PTHR30373">
    <property type="entry name" value="UPF0603 PROTEIN YGCG"/>
    <property type="match status" value="1"/>
</dbReference>
<keyword evidence="1" id="KW-0472">Membrane</keyword>
<keyword evidence="2" id="KW-0732">Signal</keyword>
<dbReference type="InterPro" id="IPR007621">
    <property type="entry name" value="TPM_dom"/>
</dbReference>
<feature type="signal peptide" evidence="2">
    <location>
        <begin position="1"/>
        <end position="22"/>
    </location>
</feature>
<evidence type="ECO:0000313" key="4">
    <source>
        <dbReference type="EMBL" id="MBK7414294.1"/>
    </source>
</evidence>
<organism evidence="4 5">
    <name type="scientific">Candidatus Dechloromonas phosphorivorans</name>
    <dbReference type="NCBI Taxonomy" id="2899244"/>
    <lineage>
        <taxon>Bacteria</taxon>
        <taxon>Pseudomonadati</taxon>
        <taxon>Pseudomonadota</taxon>
        <taxon>Betaproteobacteria</taxon>
        <taxon>Rhodocyclales</taxon>
        <taxon>Azonexaceae</taxon>
        <taxon>Dechloromonas</taxon>
    </lineage>
</organism>
<feature type="chain" id="PRO_5038102442" evidence="2">
    <location>
        <begin position="23"/>
        <end position="291"/>
    </location>
</feature>